<accession>B4CWN8</accession>
<evidence type="ECO:0000313" key="3">
    <source>
        <dbReference type="Proteomes" id="UP000005824"/>
    </source>
</evidence>
<dbReference type="InParanoid" id="B4CWN8"/>
<organism evidence="2 3">
    <name type="scientific">Chthoniobacter flavus Ellin428</name>
    <dbReference type="NCBI Taxonomy" id="497964"/>
    <lineage>
        <taxon>Bacteria</taxon>
        <taxon>Pseudomonadati</taxon>
        <taxon>Verrucomicrobiota</taxon>
        <taxon>Spartobacteria</taxon>
        <taxon>Chthoniobacterales</taxon>
        <taxon>Chthoniobacteraceae</taxon>
        <taxon>Chthoniobacter</taxon>
    </lineage>
</organism>
<dbReference type="Proteomes" id="UP000005824">
    <property type="component" value="Unassembled WGS sequence"/>
</dbReference>
<keyword evidence="1" id="KW-0175">Coiled coil</keyword>
<feature type="coiled-coil region" evidence="1">
    <location>
        <begin position="88"/>
        <end position="115"/>
    </location>
</feature>
<evidence type="ECO:0000256" key="1">
    <source>
        <dbReference type="SAM" id="Coils"/>
    </source>
</evidence>
<name>B4CWN8_9BACT</name>
<protein>
    <submittedName>
        <fullName evidence="2">Uncharacterized protein</fullName>
    </submittedName>
</protein>
<dbReference type="RefSeq" id="WP_006978402.1">
    <property type="nucleotide sequence ID" value="NZ_ABVL01000002.1"/>
</dbReference>
<dbReference type="AlphaFoldDB" id="B4CWN8"/>
<sequence precursor="true">MKYLPLLFAVVIGCTAVPVTTFAKDRRDDWGDYSKHVKEDVKALEDHYDQVKARVKDQAQGDRRLWSGLHDIKSNIDGIVDDQKSGRYEGLRSRVQQANDDLSRLQAQMEHNNNRRGGYYRRD</sequence>
<gene>
    <name evidence="2" type="ORF">CfE428DRAFT_1076</name>
</gene>
<comment type="caution">
    <text evidence="2">The sequence shown here is derived from an EMBL/GenBank/DDBJ whole genome shotgun (WGS) entry which is preliminary data.</text>
</comment>
<keyword evidence="3" id="KW-1185">Reference proteome</keyword>
<reference evidence="2 3" key="1">
    <citation type="journal article" date="2011" name="J. Bacteriol.">
        <title>Genome sequence of Chthoniobacter flavus Ellin428, an aerobic heterotrophic soil bacterium.</title>
        <authorList>
            <person name="Kant R."/>
            <person name="van Passel M.W."/>
            <person name="Palva A."/>
            <person name="Lucas S."/>
            <person name="Lapidus A."/>
            <person name="Glavina Del Rio T."/>
            <person name="Dalin E."/>
            <person name="Tice H."/>
            <person name="Bruce D."/>
            <person name="Goodwin L."/>
            <person name="Pitluck S."/>
            <person name="Larimer F.W."/>
            <person name="Land M.L."/>
            <person name="Hauser L."/>
            <person name="Sangwan P."/>
            <person name="de Vos W.M."/>
            <person name="Janssen P.H."/>
            <person name="Smidt H."/>
        </authorList>
    </citation>
    <scope>NUCLEOTIDE SEQUENCE [LARGE SCALE GENOMIC DNA]</scope>
    <source>
        <strain evidence="2 3">Ellin428</strain>
    </source>
</reference>
<dbReference type="EMBL" id="ABVL01000002">
    <property type="protein sequence ID" value="EDY21830.1"/>
    <property type="molecule type" value="Genomic_DNA"/>
</dbReference>
<evidence type="ECO:0000313" key="2">
    <source>
        <dbReference type="EMBL" id="EDY21830.1"/>
    </source>
</evidence>
<proteinExistence type="predicted"/>